<organism evidence="5 6">
    <name type="scientific">Helicobacter ibis</name>
    <dbReference type="NCBI Taxonomy" id="2962633"/>
    <lineage>
        <taxon>Bacteria</taxon>
        <taxon>Pseudomonadati</taxon>
        <taxon>Campylobacterota</taxon>
        <taxon>Epsilonproteobacteria</taxon>
        <taxon>Campylobacterales</taxon>
        <taxon>Helicobacteraceae</taxon>
        <taxon>Helicobacter</taxon>
    </lineage>
</organism>
<dbReference type="PANTHER" id="PTHR34984">
    <property type="entry name" value="CARBON STORAGE REGULATOR"/>
    <property type="match status" value="1"/>
</dbReference>
<evidence type="ECO:0000313" key="6">
    <source>
        <dbReference type="Proteomes" id="UP001210261"/>
    </source>
</evidence>
<keyword evidence="3 4" id="KW-0694">RNA-binding</keyword>
<evidence type="ECO:0000313" key="5">
    <source>
        <dbReference type="EMBL" id="MDA3968571.1"/>
    </source>
</evidence>
<name>A0ABT4VCZ8_9HELI</name>
<comment type="caution">
    <text evidence="5">The sequence shown here is derived from an EMBL/GenBank/DDBJ whole genome shotgun (WGS) entry which is preliminary data.</text>
</comment>
<accession>A0ABT4VCZ8</accession>
<protein>
    <recommendedName>
        <fullName evidence="4">Translational regulator CsrA</fullName>
    </recommendedName>
</protein>
<evidence type="ECO:0000256" key="1">
    <source>
        <dbReference type="ARBA" id="ARBA00022490"/>
    </source>
</evidence>
<dbReference type="InterPro" id="IPR003751">
    <property type="entry name" value="CsrA"/>
</dbReference>
<comment type="similarity">
    <text evidence="4">Belongs to the CsrA/RsmA family.</text>
</comment>
<keyword evidence="1 4" id="KW-0963">Cytoplasm</keyword>
<evidence type="ECO:0000256" key="4">
    <source>
        <dbReference type="HAMAP-Rule" id="MF_00167"/>
    </source>
</evidence>
<keyword evidence="6" id="KW-1185">Reference proteome</keyword>
<dbReference type="Pfam" id="PF02599">
    <property type="entry name" value="CsrA"/>
    <property type="match status" value="1"/>
</dbReference>
<comment type="subcellular location">
    <subcellularLocation>
        <location evidence="4">Cytoplasm</location>
    </subcellularLocation>
</comment>
<keyword evidence="4" id="KW-0678">Repressor</keyword>
<dbReference type="PANTHER" id="PTHR34984:SF1">
    <property type="entry name" value="CARBON STORAGE REGULATOR"/>
    <property type="match status" value="1"/>
</dbReference>
<comment type="subunit">
    <text evidence="4">Homodimer; the beta-strands of each monomer intercalate to form a hydrophobic core, while the alpha-helices form wings that extend away from the core.</text>
</comment>
<evidence type="ECO:0000256" key="2">
    <source>
        <dbReference type="ARBA" id="ARBA00022845"/>
    </source>
</evidence>
<dbReference type="RefSeq" id="WP_271020855.1">
    <property type="nucleotide sequence ID" value="NZ_JAQHXR010000001.1"/>
</dbReference>
<reference evidence="5 6" key="1">
    <citation type="submission" date="2023-01" db="EMBL/GenBank/DDBJ databases">
        <title>Description of Helicobacter ibis sp. nov. isolated from faecal droppings of black-faced ibis (Theristicus melanopis).</title>
        <authorList>
            <person name="Lopez-Cantillo M."/>
            <person name="Vidal-Veuthey B."/>
            <person name="Mella A."/>
            <person name="De La Haba R."/>
            <person name="Collado L."/>
        </authorList>
    </citation>
    <scope>NUCLEOTIDE SEQUENCE [LARGE SCALE GENOMIC DNA]</scope>
    <source>
        <strain evidence="5 6">A82</strain>
    </source>
</reference>
<sequence length="76" mass="8502">MLILSRKENESVTIGENISIKIISIDKGSVKLGFEAPPNLLILREELKMAVLEENKKSLNIKDDDINKLVAAKKKL</sequence>
<dbReference type="InterPro" id="IPR036107">
    <property type="entry name" value="CsrA_sf"/>
</dbReference>
<dbReference type="HAMAP" id="MF_00167">
    <property type="entry name" value="CsrA"/>
    <property type="match status" value="1"/>
</dbReference>
<evidence type="ECO:0000256" key="3">
    <source>
        <dbReference type="ARBA" id="ARBA00022884"/>
    </source>
</evidence>
<dbReference type="Proteomes" id="UP001210261">
    <property type="component" value="Unassembled WGS sequence"/>
</dbReference>
<dbReference type="SUPFAM" id="SSF117130">
    <property type="entry name" value="CsrA-like"/>
    <property type="match status" value="1"/>
</dbReference>
<keyword evidence="4" id="KW-1005">Bacterial flagellum biogenesis</keyword>
<keyword evidence="2 4" id="KW-0810">Translation regulation</keyword>
<comment type="function">
    <text evidence="4">A translational regulator that binds mRNA to regulate translation initiation and/or mRNA stability. Usually binds in the 5'-UTR at or near the Shine-Dalgarno sequence preventing ribosome-binding, thus repressing translation. Its main target seems to be the major flagellin gene, while its function is anatagonized by FliW.</text>
</comment>
<dbReference type="NCBIfam" id="TIGR00202">
    <property type="entry name" value="csrA"/>
    <property type="match status" value="1"/>
</dbReference>
<proteinExistence type="inferred from homology"/>
<dbReference type="Gene3D" id="2.60.40.4380">
    <property type="entry name" value="Translational regulator CsrA"/>
    <property type="match status" value="1"/>
</dbReference>
<dbReference type="EMBL" id="JAQHXR010000001">
    <property type="protein sequence ID" value="MDA3968571.1"/>
    <property type="molecule type" value="Genomic_DNA"/>
</dbReference>
<gene>
    <name evidence="4 5" type="primary">csrA</name>
    <name evidence="5" type="ORF">PF021_02655</name>
</gene>